<evidence type="ECO:0000313" key="7">
    <source>
        <dbReference type="EMBL" id="TLS39057.1"/>
    </source>
</evidence>
<evidence type="ECO:0000256" key="6">
    <source>
        <dbReference type="SAM" id="Phobius"/>
    </source>
</evidence>
<feature type="transmembrane region" description="Helical" evidence="6">
    <location>
        <begin position="202"/>
        <end position="228"/>
    </location>
</feature>
<keyword evidence="2" id="KW-1003">Cell membrane</keyword>
<reference evidence="7 8" key="1">
    <citation type="submission" date="2019-04" db="EMBL/GenBank/DDBJ databases">
        <title>Bacillus caeni sp. nov., a bacterium isolated from mangrove sediment.</title>
        <authorList>
            <person name="Huang H."/>
            <person name="Mo K."/>
            <person name="Hu Y."/>
        </authorList>
    </citation>
    <scope>NUCLEOTIDE SEQUENCE [LARGE SCALE GENOMIC DNA]</scope>
    <source>
        <strain evidence="7 8">HB172195</strain>
    </source>
</reference>
<keyword evidence="8" id="KW-1185">Reference proteome</keyword>
<sequence length="229" mass="24438">MNEFLTGILWITLTVASYVFSRKLYQRFPSPLLVPVFTSTFLLVLLLLIFNIEYETFMIGAGYIDKLLGPAIVALALPLYKQREMVKKYFASIGIGVLVGTITGLWSGFTLVSLLGFEPLIARSALPKSVTTPVAMEIARTVSGEPSLAVVFVMIAGIGGVMVGPFLMRGLKIDHFVGVGIGLGCASHAIGTSKALEFGEKAAAVSSIAMTLSAVCASILAPLMMTWLL</sequence>
<dbReference type="Pfam" id="PF04172">
    <property type="entry name" value="LrgB"/>
    <property type="match status" value="1"/>
</dbReference>
<evidence type="ECO:0000313" key="8">
    <source>
        <dbReference type="Proteomes" id="UP000308230"/>
    </source>
</evidence>
<dbReference type="PANTHER" id="PTHR30249">
    <property type="entry name" value="PUTATIVE SEROTONIN TRANSPORTER"/>
    <property type="match status" value="1"/>
</dbReference>
<evidence type="ECO:0000256" key="5">
    <source>
        <dbReference type="ARBA" id="ARBA00023136"/>
    </source>
</evidence>
<name>A0A5R9F677_9BACL</name>
<feature type="transmembrane region" description="Helical" evidence="6">
    <location>
        <begin position="175"/>
        <end position="196"/>
    </location>
</feature>
<keyword evidence="5 6" id="KW-0472">Membrane</keyword>
<accession>A0A5R9F677</accession>
<dbReference type="OrthoDB" id="9811701at2"/>
<dbReference type="PANTHER" id="PTHR30249:SF17">
    <property type="entry name" value="HOLIN-LIKE PROTEIN CIDB"/>
    <property type="match status" value="1"/>
</dbReference>
<keyword evidence="3 6" id="KW-0812">Transmembrane</keyword>
<dbReference type="InterPro" id="IPR007300">
    <property type="entry name" value="CidB/LrgB"/>
</dbReference>
<dbReference type="GO" id="GO:0005886">
    <property type="term" value="C:plasma membrane"/>
    <property type="evidence" value="ECO:0007669"/>
    <property type="project" value="UniProtKB-SubCell"/>
</dbReference>
<protein>
    <submittedName>
        <fullName evidence="7">LrgB family protein</fullName>
    </submittedName>
</protein>
<feature type="transmembrane region" description="Helical" evidence="6">
    <location>
        <begin position="148"/>
        <end position="168"/>
    </location>
</feature>
<proteinExistence type="predicted"/>
<comment type="subcellular location">
    <subcellularLocation>
        <location evidence="1">Cell membrane</location>
        <topology evidence="1">Multi-pass membrane protein</topology>
    </subcellularLocation>
</comment>
<dbReference type="RefSeq" id="WP_138122526.1">
    <property type="nucleotide sequence ID" value="NZ_SWLG01000001.1"/>
</dbReference>
<feature type="transmembrane region" description="Helical" evidence="6">
    <location>
        <begin position="56"/>
        <end position="77"/>
    </location>
</feature>
<evidence type="ECO:0000256" key="3">
    <source>
        <dbReference type="ARBA" id="ARBA00022692"/>
    </source>
</evidence>
<evidence type="ECO:0000256" key="1">
    <source>
        <dbReference type="ARBA" id="ARBA00004651"/>
    </source>
</evidence>
<keyword evidence="4 6" id="KW-1133">Transmembrane helix</keyword>
<comment type="caution">
    <text evidence="7">The sequence shown here is derived from an EMBL/GenBank/DDBJ whole genome shotgun (WGS) entry which is preliminary data.</text>
</comment>
<dbReference type="Proteomes" id="UP000308230">
    <property type="component" value="Unassembled WGS sequence"/>
</dbReference>
<dbReference type="AlphaFoldDB" id="A0A5R9F677"/>
<feature type="transmembrane region" description="Helical" evidence="6">
    <location>
        <begin position="6"/>
        <end position="25"/>
    </location>
</feature>
<gene>
    <name evidence="7" type="ORF">FCL54_01745</name>
</gene>
<dbReference type="EMBL" id="SWLG01000001">
    <property type="protein sequence ID" value="TLS39057.1"/>
    <property type="molecule type" value="Genomic_DNA"/>
</dbReference>
<evidence type="ECO:0000256" key="2">
    <source>
        <dbReference type="ARBA" id="ARBA00022475"/>
    </source>
</evidence>
<organism evidence="7 8">
    <name type="scientific">Exobacillus caeni</name>
    <dbReference type="NCBI Taxonomy" id="2574798"/>
    <lineage>
        <taxon>Bacteria</taxon>
        <taxon>Bacillati</taxon>
        <taxon>Bacillota</taxon>
        <taxon>Bacilli</taxon>
        <taxon>Bacillales</taxon>
        <taxon>Guptibacillaceae</taxon>
        <taxon>Exobacillus</taxon>
    </lineage>
</organism>
<evidence type="ECO:0000256" key="4">
    <source>
        <dbReference type="ARBA" id="ARBA00022989"/>
    </source>
</evidence>
<feature type="transmembrane region" description="Helical" evidence="6">
    <location>
        <begin position="32"/>
        <end position="50"/>
    </location>
</feature>
<feature type="transmembrane region" description="Helical" evidence="6">
    <location>
        <begin position="89"/>
        <end position="109"/>
    </location>
</feature>